<dbReference type="AlphaFoldDB" id="A0A0G1BDJ9"/>
<sequence length="45" mass="5188">MTLNTSSSNFTSPENDKADIVYTLKKNEYNGNTFVDLFIKDIRKN</sequence>
<gene>
    <name evidence="1" type="ORF">UV00_C0034G0004</name>
</gene>
<dbReference type="Proteomes" id="UP000033847">
    <property type="component" value="Unassembled WGS sequence"/>
</dbReference>
<reference evidence="1 2" key="1">
    <citation type="journal article" date="2015" name="Nature">
        <title>rRNA introns, odd ribosomes, and small enigmatic genomes across a large radiation of phyla.</title>
        <authorList>
            <person name="Brown C.T."/>
            <person name="Hug L.A."/>
            <person name="Thomas B.C."/>
            <person name="Sharon I."/>
            <person name="Castelle C.J."/>
            <person name="Singh A."/>
            <person name="Wilkins M.J."/>
            <person name="Williams K.H."/>
            <person name="Banfield J.F."/>
        </authorList>
    </citation>
    <scope>NUCLEOTIDE SEQUENCE [LARGE SCALE GENOMIC DNA]</scope>
</reference>
<accession>A0A0G1BDJ9</accession>
<organism evidence="1 2">
    <name type="scientific">candidate division WWE3 bacterium GW2011_GWF1_42_14</name>
    <dbReference type="NCBI Taxonomy" id="1619138"/>
    <lineage>
        <taxon>Bacteria</taxon>
        <taxon>Katanobacteria</taxon>
    </lineage>
</organism>
<name>A0A0G1BDJ9_UNCKA</name>
<evidence type="ECO:0000313" key="1">
    <source>
        <dbReference type="EMBL" id="KKS35553.1"/>
    </source>
</evidence>
<comment type="caution">
    <text evidence="1">The sequence shown here is derived from an EMBL/GenBank/DDBJ whole genome shotgun (WGS) entry which is preliminary data.</text>
</comment>
<protein>
    <submittedName>
        <fullName evidence="1">Uncharacterized protein</fullName>
    </submittedName>
</protein>
<proteinExistence type="predicted"/>
<dbReference type="EMBL" id="LCCU01000034">
    <property type="protein sequence ID" value="KKS35553.1"/>
    <property type="molecule type" value="Genomic_DNA"/>
</dbReference>
<dbReference type="Gene3D" id="2.40.50.460">
    <property type="match status" value="1"/>
</dbReference>
<evidence type="ECO:0000313" key="2">
    <source>
        <dbReference type="Proteomes" id="UP000033847"/>
    </source>
</evidence>